<gene>
    <name evidence="2" type="ORF">BEMITA_LOCUS11618</name>
</gene>
<evidence type="ECO:0000313" key="2">
    <source>
        <dbReference type="EMBL" id="CAH0393190.1"/>
    </source>
</evidence>
<protein>
    <submittedName>
        <fullName evidence="2">Uncharacterized protein</fullName>
    </submittedName>
</protein>
<name>A0A9P0AJJ4_BEMTA</name>
<proteinExistence type="predicted"/>
<accession>A0A9P0AJJ4</accession>
<evidence type="ECO:0000313" key="3">
    <source>
        <dbReference type="Proteomes" id="UP001152759"/>
    </source>
</evidence>
<feature type="compositionally biased region" description="Polar residues" evidence="1">
    <location>
        <begin position="836"/>
        <end position="855"/>
    </location>
</feature>
<dbReference type="KEGG" id="btab:109032242"/>
<feature type="compositionally biased region" description="Basic and acidic residues" evidence="1">
    <location>
        <begin position="640"/>
        <end position="657"/>
    </location>
</feature>
<reference evidence="2" key="1">
    <citation type="submission" date="2021-12" db="EMBL/GenBank/DDBJ databases">
        <authorList>
            <person name="King R."/>
        </authorList>
    </citation>
    <scope>NUCLEOTIDE SEQUENCE</scope>
</reference>
<feature type="region of interest" description="Disordered" evidence="1">
    <location>
        <begin position="813"/>
        <end position="879"/>
    </location>
</feature>
<organism evidence="2 3">
    <name type="scientific">Bemisia tabaci</name>
    <name type="common">Sweetpotato whitefly</name>
    <name type="synonym">Aleurodes tabaci</name>
    <dbReference type="NCBI Taxonomy" id="7038"/>
    <lineage>
        <taxon>Eukaryota</taxon>
        <taxon>Metazoa</taxon>
        <taxon>Ecdysozoa</taxon>
        <taxon>Arthropoda</taxon>
        <taxon>Hexapoda</taxon>
        <taxon>Insecta</taxon>
        <taxon>Pterygota</taxon>
        <taxon>Neoptera</taxon>
        <taxon>Paraneoptera</taxon>
        <taxon>Hemiptera</taxon>
        <taxon>Sternorrhyncha</taxon>
        <taxon>Aleyrodoidea</taxon>
        <taxon>Aleyrodidae</taxon>
        <taxon>Aleyrodinae</taxon>
        <taxon>Bemisia</taxon>
    </lineage>
</organism>
<feature type="region of interest" description="Disordered" evidence="1">
    <location>
        <begin position="640"/>
        <end position="667"/>
    </location>
</feature>
<sequence length="957" mass="105284">MAHGGSPSFSNDIMKGQVQLVIASLQKSVPHKIFWLSEDFVDEEILETCIIKSISENEETWLQPDFSGNESFEVDSVEEWLSKESPKTNFILSNTGNSNNYASGIGKHPSPYLTFVRQKRPNFDMSKLTLAPNILDLNVTGDGVGNVDHENDGSMASSLLLDSHVAHLDKTGVLNFDDQTESESLQNCLNQTSASEANSTGSMTPENQIIINKQPCEPVRKSLTPTIMGRSYTKLPCQQVRYDSPPTVESISDSLEDLNFNPKRTYDKQSEFDSRTYRKSAVKNREKLKMNFEWSGSPFTPLNNGNIPMSTPLVSNKTSNSDQGVFKSPLHFDSSTFSRSQLKNRRAVPFSGLQIKNTAILQSESPGVFETFTIAKQNNGMINIDPEYLENSLDYITNVQTPSFTNFDLDTTHDSPFNVSTNLNSTVIFDNRSVGSVENGHAVPTNGTHHSNTSMGIKNGSVGIVNNSDGNFGSFGINNATMDINNDSYDINNATIDINNGSLGVYNATFDINDRSVGINNATMDINNSSFGTNDVNKESLIINNASTGMENSPIDTLNDTFCMNNGIDDSRHINSASQIALNQTYDNNQNIASARYLPPTLSTETLNSTFEVPKEQSYLSKTPNLVKRLSVSQGDGLEKIEPTMENPRRSFSDHKPAVPRGPLKNSKLSLPVKRSLYSSNTNIRQQTEAEEPHLNFSHVYNKTASNSKENLKVNMKSGLKRPMSVFERHSEVKYYNLTDKKNVLNSTFCKSATNLSASYIVEKNNSAEDISRGSADSKSSSSSSILSSSSYVCISTSNGANEPHFELKKGTENLISPPASSSTPKSNVAKRVQPRNISPASQYSSQEDQLNFQPFPNLPAPKNPSPDSTNFRDHNPTGTQLIMNETLTVEPSAKAPPKFSSESTFIRPPRTSGLRMPSVRQPPASRLPMPASTAGIPRFASRLPTFRTRVPAPVKK</sequence>
<dbReference type="AlphaFoldDB" id="A0A9P0AJJ4"/>
<dbReference type="EMBL" id="OU963868">
    <property type="protein sequence ID" value="CAH0393190.1"/>
    <property type="molecule type" value="Genomic_DNA"/>
</dbReference>
<dbReference type="Proteomes" id="UP001152759">
    <property type="component" value="Chromosome 7"/>
</dbReference>
<evidence type="ECO:0000256" key="1">
    <source>
        <dbReference type="SAM" id="MobiDB-lite"/>
    </source>
</evidence>
<feature type="region of interest" description="Disordered" evidence="1">
    <location>
        <begin position="893"/>
        <end position="943"/>
    </location>
</feature>
<keyword evidence="3" id="KW-1185">Reference proteome</keyword>